<dbReference type="Proteomes" id="UP001165082">
    <property type="component" value="Unassembled WGS sequence"/>
</dbReference>
<accession>A0A9W6ZFB2</accession>
<keyword evidence="3" id="KW-1185">Reference proteome</keyword>
<reference evidence="2" key="1">
    <citation type="submission" date="2022-07" db="EMBL/GenBank/DDBJ databases">
        <title>Genome analysis of Parmales, a sister group of diatoms, reveals the evolutionary specialization of diatoms from phago-mixotrophs to photoautotrophs.</title>
        <authorList>
            <person name="Ban H."/>
            <person name="Sato S."/>
            <person name="Yoshikawa S."/>
            <person name="Kazumasa Y."/>
            <person name="Nakamura Y."/>
            <person name="Ichinomiya M."/>
            <person name="Saitoh K."/>
            <person name="Sato N."/>
            <person name="Blanc-Mathieu R."/>
            <person name="Endo H."/>
            <person name="Kuwata A."/>
            <person name="Ogata H."/>
        </authorList>
    </citation>
    <scope>NUCLEOTIDE SEQUENCE</scope>
</reference>
<evidence type="ECO:0000313" key="3">
    <source>
        <dbReference type="Proteomes" id="UP001165082"/>
    </source>
</evidence>
<dbReference type="InterPro" id="IPR027417">
    <property type="entry name" value="P-loop_NTPase"/>
</dbReference>
<dbReference type="Gene3D" id="3.40.50.300">
    <property type="entry name" value="P-loop containing nucleotide triphosphate hydrolases"/>
    <property type="match status" value="1"/>
</dbReference>
<gene>
    <name evidence="2" type="ORF">TrRE_jg13503</name>
</gene>
<proteinExistence type="predicted"/>
<evidence type="ECO:0000256" key="1">
    <source>
        <dbReference type="SAM" id="MobiDB-lite"/>
    </source>
</evidence>
<sequence>MIDLYGEGKVYTSTLHTFPDHPCSPHLASYLSSTPLNSKKIVDDLIADLNCREDDEYERIFVETAGGVLSPGPSWVGREGAIRHMDNGVETDWCYDLQGDVYKGLGDRVKVLQKEGKMVKNIGPAVSKMPEEATNDIEAPQVEDPTGGHVELSAPKDIASLGGEKEEGSPREERLEQGDGKIEVSEEEKEAGEG</sequence>
<comment type="caution">
    <text evidence="2">The sequence shown here is derived from an EMBL/GenBank/DDBJ whole genome shotgun (WGS) entry which is preliminary data.</text>
</comment>
<dbReference type="AlphaFoldDB" id="A0A9W6ZFB2"/>
<protein>
    <submittedName>
        <fullName evidence="2">Uncharacterized protein</fullName>
    </submittedName>
</protein>
<feature type="compositionally biased region" description="Basic and acidic residues" evidence="1">
    <location>
        <begin position="163"/>
        <end position="184"/>
    </location>
</feature>
<evidence type="ECO:0000313" key="2">
    <source>
        <dbReference type="EMBL" id="GMH51196.1"/>
    </source>
</evidence>
<organism evidence="2 3">
    <name type="scientific">Triparma retinervis</name>
    <dbReference type="NCBI Taxonomy" id="2557542"/>
    <lineage>
        <taxon>Eukaryota</taxon>
        <taxon>Sar</taxon>
        <taxon>Stramenopiles</taxon>
        <taxon>Ochrophyta</taxon>
        <taxon>Bolidophyceae</taxon>
        <taxon>Parmales</taxon>
        <taxon>Triparmaceae</taxon>
        <taxon>Triparma</taxon>
    </lineage>
</organism>
<feature type="region of interest" description="Disordered" evidence="1">
    <location>
        <begin position="139"/>
        <end position="194"/>
    </location>
</feature>
<name>A0A9W6ZFB2_9STRA</name>
<feature type="non-terminal residue" evidence="2">
    <location>
        <position position="1"/>
    </location>
</feature>
<dbReference type="EMBL" id="BRXZ01000696">
    <property type="protein sequence ID" value="GMH51196.1"/>
    <property type="molecule type" value="Genomic_DNA"/>
</dbReference>
<feature type="compositionally biased region" description="Acidic residues" evidence="1">
    <location>
        <begin position="185"/>
        <end position="194"/>
    </location>
</feature>
<dbReference type="OrthoDB" id="425114at2759"/>